<evidence type="ECO:0000256" key="1">
    <source>
        <dbReference type="SAM" id="MobiDB-lite"/>
    </source>
</evidence>
<reference evidence="2 3" key="1">
    <citation type="submission" date="2016-07" db="EMBL/GenBank/DDBJ databases">
        <title>Pervasive Adenine N6-methylation of Active Genes in Fungi.</title>
        <authorList>
            <consortium name="DOE Joint Genome Institute"/>
            <person name="Mondo S.J."/>
            <person name="Dannebaum R.O."/>
            <person name="Kuo R.C."/>
            <person name="Labutti K."/>
            <person name="Haridas S."/>
            <person name="Kuo A."/>
            <person name="Salamov A."/>
            <person name="Ahrendt S.R."/>
            <person name="Lipzen A."/>
            <person name="Sullivan W."/>
            <person name="Andreopoulos W.B."/>
            <person name="Clum A."/>
            <person name="Lindquist E."/>
            <person name="Daum C."/>
            <person name="Ramamoorthy G.K."/>
            <person name="Gryganskyi A."/>
            <person name="Culley D."/>
            <person name="Magnuson J.K."/>
            <person name="James T.Y."/>
            <person name="O'Malley M.A."/>
            <person name="Stajich J.E."/>
            <person name="Spatafora J.W."/>
            <person name="Visel A."/>
            <person name="Grigoriev I.V."/>
        </authorList>
    </citation>
    <scope>NUCLEOTIDE SEQUENCE [LARGE SCALE GENOMIC DNA]</scope>
    <source>
        <strain evidence="2 3">NRRL 3301</strain>
    </source>
</reference>
<feature type="compositionally biased region" description="Basic and acidic residues" evidence="1">
    <location>
        <begin position="102"/>
        <end position="111"/>
    </location>
</feature>
<proteinExistence type="predicted"/>
<dbReference type="OrthoDB" id="2284905at2759"/>
<organism evidence="2 3">
    <name type="scientific">Hesseltinella vesiculosa</name>
    <dbReference type="NCBI Taxonomy" id="101127"/>
    <lineage>
        <taxon>Eukaryota</taxon>
        <taxon>Fungi</taxon>
        <taxon>Fungi incertae sedis</taxon>
        <taxon>Mucoromycota</taxon>
        <taxon>Mucoromycotina</taxon>
        <taxon>Mucoromycetes</taxon>
        <taxon>Mucorales</taxon>
        <taxon>Cunninghamellaceae</taxon>
        <taxon>Hesseltinella</taxon>
    </lineage>
</organism>
<keyword evidence="3" id="KW-1185">Reference proteome</keyword>
<feature type="compositionally biased region" description="Acidic residues" evidence="1">
    <location>
        <begin position="112"/>
        <end position="128"/>
    </location>
</feature>
<feature type="region of interest" description="Disordered" evidence="1">
    <location>
        <begin position="65"/>
        <end position="179"/>
    </location>
</feature>
<accession>A0A1X2G3W8</accession>
<comment type="caution">
    <text evidence="2">The sequence shown here is derived from an EMBL/GenBank/DDBJ whole genome shotgun (WGS) entry which is preliminary data.</text>
</comment>
<sequence length="266" mass="29397">MMNQSRWGLWPSQIHAAQDPPRGSSNTVAAAATEKCIRRTSTLIETQDLTASQFAFMAGISVKRSRYHSDQDTDDDNDDVFAEKSATGLTPPRRSRSMMPYGRHDFDHLSSDEDDLSDSDQEDMDEPVDSLVDGLAPPPLVATSSALRSSMLTTASSSSGSTSPSPPTTRHDCPRPLAMPARPFSILDDRFWKPQSLDPAKKSPSLYDHVSHFSLVDASETWHSLGSVRVIQRGRFKITLGDEPSSPLHDASATCHVLEWHRRQVH</sequence>
<gene>
    <name evidence="2" type="ORF">DM01DRAFT_1387201</name>
</gene>
<dbReference type="EMBL" id="MCGT01000058">
    <property type="protein sequence ID" value="ORX43086.1"/>
    <property type="molecule type" value="Genomic_DNA"/>
</dbReference>
<dbReference type="Proteomes" id="UP000242146">
    <property type="component" value="Unassembled WGS sequence"/>
</dbReference>
<evidence type="ECO:0000313" key="2">
    <source>
        <dbReference type="EMBL" id="ORX43086.1"/>
    </source>
</evidence>
<name>A0A1X2G3W8_9FUNG</name>
<dbReference type="AlphaFoldDB" id="A0A1X2G3W8"/>
<protein>
    <submittedName>
        <fullName evidence="2">Uncharacterized protein</fullName>
    </submittedName>
</protein>
<evidence type="ECO:0000313" key="3">
    <source>
        <dbReference type="Proteomes" id="UP000242146"/>
    </source>
</evidence>
<feature type="region of interest" description="Disordered" evidence="1">
    <location>
        <begin position="1"/>
        <end position="26"/>
    </location>
</feature>
<feature type="compositionally biased region" description="Low complexity" evidence="1">
    <location>
        <begin position="142"/>
        <end position="163"/>
    </location>
</feature>